<dbReference type="AlphaFoldDB" id="A0A5C5YP90"/>
<dbReference type="Proteomes" id="UP000315010">
    <property type="component" value="Unassembled WGS sequence"/>
</dbReference>
<proteinExistence type="predicted"/>
<gene>
    <name evidence="2" type="ORF">CA13_71700</name>
</gene>
<accession>A0A5C5YP90</accession>
<reference evidence="2 3" key="1">
    <citation type="submission" date="2019-02" db="EMBL/GenBank/DDBJ databases">
        <title>Deep-cultivation of Planctomycetes and their phenomic and genomic characterization uncovers novel biology.</title>
        <authorList>
            <person name="Wiegand S."/>
            <person name="Jogler M."/>
            <person name="Boedeker C."/>
            <person name="Pinto D."/>
            <person name="Vollmers J."/>
            <person name="Rivas-Marin E."/>
            <person name="Kohn T."/>
            <person name="Peeters S.H."/>
            <person name="Heuer A."/>
            <person name="Rast P."/>
            <person name="Oberbeckmann S."/>
            <person name="Bunk B."/>
            <person name="Jeske O."/>
            <person name="Meyerdierks A."/>
            <person name="Storesund J.E."/>
            <person name="Kallscheuer N."/>
            <person name="Luecker S."/>
            <person name="Lage O.M."/>
            <person name="Pohl T."/>
            <person name="Merkel B.J."/>
            <person name="Hornburger P."/>
            <person name="Mueller R.-W."/>
            <person name="Bruemmer F."/>
            <person name="Labrenz M."/>
            <person name="Spormann A.M."/>
            <person name="Op Den Camp H."/>
            <person name="Overmann J."/>
            <person name="Amann R."/>
            <person name="Jetten M.S.M."/>
            <person name="Mascher T."/>
            <person name="Medema M.H."/>
            <person name="Devos D.P."/>
            <person name="Kaster A.-K."/>
            <person name="Ovreas L."/>
            <person name="Rohde M."/>
            <person name="Galperin M.Y."/>
            <person name="Jogler C."/>
        </authorList>
    </citation>
    <scope>NUCLEOTIDE SEQUENCE [LARGE SCALE GENOMIC DNA]</scope>
    <source>
        <strain evidence="2 3">CA13</strain>
    </source>
</reference>
<evidence type="ECO:0000256" key="1">
    <source>
        <dbReference type="SAM" id="MobiDB-lite"/>
    </source>
</evidence>
<sequence length="154" mass="16488">MLRFLFSSIAILLVVGVLAPGKVDASCGDWLAHPEDLAHSEDLAHPEDLAHSEDVDRPVVEQTTVTLSVATAAETPIAWQPTSRKKCSGPLCGQSPTKRVPNPPASDTEQTTNDFGVLWVGDLGGLSEIGFSLEGNDGHRLSGHRDGIERPPRF</sequence>
<evidence type="ECO:0000313" key="2">
    <source>
        <dbReference type="EMBL" id="TWT76673.1"/>
    </source>
</evidence>
<evidence type="ECO:0000313" key="3">
    <source>
        <dbReference type="Proteomes" id="UP000315010"/>
    </source>
</evidence>
<protein>
    <submittedName>
        <fullName evidence="2">Uncharacterized protein</fullName>
    </submittedName>
</protein>
<keyword evidence="3" id="KW-1185">Reference proteome</keyword>
<dbReference type="OrthoDB" id="287056at2"/>
<comment type="caution">
    <text evidence="2">The sequence shown here is derived from an EMBL/GenBank/DDBJ whole genome shotgun (WGS) entry which is preliminary data.</text>
</comment>
<feature type="compositionally biased region" description="Basic and acidic residues" evidence="1">
    <location>
        <begin position="136"/>
        <end position="154"/>
    </location>
</feature>
<name>A0A5C5YP90_9BACT</name>
<dbReference type="RefSeq" id="WP_146404399.1">
    <property type="nucleotide sequence ID" value="NZ_SJPJ01000002.1"/>
</dbReference>
<feature type="region of interest" description="Disordered" evidence="1">
    <location>
        <begin position="132"/>
        <end position="154"/>
    </location>
</feature>
<dbReference type="EMBL" id="SJPJ01000002">
    <property type="protein sequence ID" value="TWT76673.1"/>
    <property type="molecule type" value="Genomic_DNA"/>
</dbReference>
<organism evidence="2 3">
    <name type="scientific">Novipirellula herctigrandis</name>
    <dbReference type="NCBI Taxonomy" id="2527986"/>
    <lineage>
        <taxon>Bacteria</taxon>
        <taxon>Pseudomonadati</taxon>
        <taxon>Planctomycetota</taxon>
        <taxon>Planctomycetia</taxon>
        <taxon>Pirellulales</taxon>
        <taxon>Pirellulaceae</taxon>
        <taxon>Novipirellula</taxon>
    </lineage>
</organism>
<feature type="region of interest" description="Disordered" evidence="1">
    <location>
        <begin position="79"/>
        <end position="113"/>
    </location>
</feature>